<keyword evidence="3" id="KW-1185">Reference proteome</keyword>
<evidence type="ECO:0000313" key="2">
    <source>
        <dbReference type="EMBL" id="SER91173.1"/>
    </source>
</evidence>
<name>A0A1H9T3H4_9PSEU</name>
<sequence>MPWWPRAVEVTRLGDPVAQSPHRRQVRISCAALLRLRDDNRYVLFEARSRPGAFSPPGGVFKYFGPAAELLDGLGFRADRWPQSSSDMRADLRGLLPARSLTSFRRWFTTGAYREDASECLRRKLSEELTEIGYPGLAHSVRATRFAHLRTIVEGLLPVPGQRYRQWRQLEVYDLMCADKETLKLRTELVALTADAAARTVIAATPDDIQHGRAGRSLLTPTTSYLVGDRRIRYDIPPVR</sequence>
<accession>A0A1H9T3H4</accession>
<evidence type="ECO:0000313" key="3">
    <source>
        <dbReference type="Proteomes" id="UP000199352"/>
    </source>
</evidence>
<dbReference type="InterPro" id="IPR040829">
    <property type="entry name" value="Cap16_NUDIX"/>
</dbReference>
<proteinExistence type="predicted"/>
<dbReference type="Pfam" id="PF18167">
    <property type="entry name" value="Sa_NUDIX"/>
    <property type="match status" value="1"/>
</dbReference>
<gene>
    <name evidence="2" type="ORF">SAMN05216188_117103</name>
</gene>
<dbReference type="Proteomes" id="UP000199352">
    <property type="component" value="Unassembled WGS sequence"/>
</dbReference>
<organism evidence="2 3">
    <name type="scientific">Lentzea xinjiangensis</name>
    <dbReference type="NCBI Taxonomy" id="402600"/>
    <lineage>
        <taxon>Bacteria</taxon>
        <taxon>Bacillati</taxon>
        <taxon>Actinomycetota</taxon>
        <taxon>Actinomycetes</taxon>
        <taxon>Pseudonocardiales</taxon>
        <taxon>Pseudonocardiaceae</taxon>
        <taxon>Lentzea</taxon>
    </lineage>
</organism>
<dbReference type="AlphaFoldDB" id="A0A1H9T3H4"/>
<feature type="domain" description="CD-NTase-associated protein 16 NUDIX" evidence="1">
    <location>
        <begin position="25"/>
        <end position="212"/>
    </location>
</feature>
<evidence type="ECO:0000259" key="1">
    <source>
        <dbReference type="Pfam" id="PF18167"/>
    </source>
</evidence>
<reference evidence="3" key="1">
    <citation type="submission" date="2016-10" db="EMBL/GenBank/DDBJ databases">
        <authorList>
            <person name="Varghese N."/>
            <person name="Submissions S."/>
        </authorList>
    </citation>
    <scope>NUCLEOTIDE SEQUENCE [LARGE SCALE GENOMIC DNA]</scope>
    <source>
        <strain evidence="3">CGMCC 4.3525</strain>
    </source>
</reference>
<protein>
    <recommendedName>
        <fullName evidence="1">CD-NTase-associated protein 16 NUDIX domain-containing protein</fullName>
    </recommendedName>
</protein>
<dbReference type="EMBL" id="FOFR01000017">
    <property type="protein sequence ID" value="SER91173.1"/>
    <property type="molecule type" value="Genomic_DNA"/>
</dbReference>
<dbReference type="STRING" id="402600.SAMN05216188_117103"/>